<sequence length="750" mass="84314">METIYLCIVIFLLCLAVFDLFVGVSNDAVNFLQSAVGARVAAFRTVLIIASVGVVLGAVLSSGMMDVARHGIMMPDRYSFHEVMTIFLAVMVTDVIVLDVFNTLGMPTSTTVSLVFELLGGTAMLAMLKVMADPDLDYGMLLNSSKALQVIIAIFVSVAISFVVGMVVMWISRVVFTFNYGKHSRYSIAIFGGIAFTALSYFIFLKGVGKSPYLSDGVRDYIDTNTNMLLVLTFIVSTIVMEVLHLMKVNIFRFTVLMGTFALAMAFAGNDLVNFIGVPLVGLDSYQDYVANGHGVGIDGFMMSSLMESAKTPPFYLMAAGIIMIVAMATSKKAQNVIKTSVDLARQDEGDEMFGSSRAARAIVRFCQSMIEMVVAIFPVGLRKWINRRFNANDVELKDDKAAFDVVRAAVNLVIASMLITFGTNHRLPLSTTYVTFMVAMGTSLADRAWSRESAVFRITGVLSVIGGWFLTAGVAFLACALVCLCMWYGGIAVQVAFIVLVIFLLIRSNRQYKRKQETTKKDDDNFRLMMRTRDPELVWEMLRNHVRNTQSKVCRLALEQYNAVLDGFNTQNVKMLRGSDKTLRRELDVLKKYRRQELLGLKRSPMEIAIERNTWFHVGINSDQQYIYTLRRMMLPVKEHVDNNFTPVPAAYISEYEPVRRRVNDLMKMTCEAIETNRYEQYRGVLAEADVCKDDLSVIRKIHINRMQKSGTSKMMQVDMVYLNLLQETQQLLSVMRHQLRSAKKFMED</sequence>
<dbReference type="PANTHER" id="PTHR11101:SF16">
    <property type="entry name" value="PHOSPHATE TRANSPORTER"/>
    <property type="match status" value="1"/>
</dbReference>
<comment type="subcellular location">
    <subcellularLocation>
        <location evidence="1 6">Membrane</location>
        <topology evidence="1 6">Multi-pass membrane protein</topology>
    </subcellularLocation>
</comment>
<name>A0ABV1FMQ0_9BACT</name>
<evidence type="ECO:0000313" key="8">
    <source>
        <dbReference type="Proteomes" id="UP001487296"/>
    </source>
</evidence>
<dbReference type="EMBL" id="JBBNFP010000003">
    <property type="protein sequence ID" value="MEQ2485686.1"/>
    <property type="molecule type" value="Genomic_DNA"/>
</dbReference>
<evidence type="ECO:0000256" key="4">
    <source>
        <dbReference type="ARBA" id="ARBA00022989"/>
    </source>
</evidence>
<feature type="transmembrane region" description="Helical" evidence="6">
    <location>
        <begin position="459"/>
        <end position="482"/>
    </location>
</feature>
<gene>
    <name evidence="7" type="ORF">AAAT34_01300</name>
</gene>
<evidence type="ECO:0000256" key="1">
    <source>
        <dbReference type="ARBA" id="ARBA00004141"/>
    </source>
</evidence>
<feature type="transmembrane region" description="Helical" evidence="6">
    <location>
        <begin position="41"/>
        <end position="63"/>
    </location>
</feature>
<proteinExistence type="inferred from homology"/>
<dbReference type="PANTHER" id="PTHR11101">
    <property type="entry name" value="PHOSPHATE TRANSPORTER"/>
    <property type="match status" value="1"/>
</dbReference>
<protein>
    <recommendedName>
        <fullName evidence="6">Phosphate transporter</fullName>
    </recommendedName>
</protein>
<evidence type="ECO:0000256" key="2">
    <source>
        <dbReference type="ARBA" id="ARBA00022448"/>
    </source>
</evidence>
<feature type="transmembrane region" description="Helical" evidence="6">
    <location>
        <begin position="228"/>
        <end position="244"/>
    </location>
</feature>
<reference evidence="7 8" key="1">
    <citation type="submission" date="2024-04" db="EMBL/GenBank/DDBJ databases">
        <title>Human intestinal bacterial collection.</title>
        <authorList>
            <person name="Pauvert C."/>
            <person name="Hitch T.C.A."/>
            <person name="Clavel T."/>
        </authorList>
    </citation>
    <scope>NUCLEOTIDE SEQUENCE [LARGE SCALE GENOMIC DNA]</scope>
    <source>
        <strain evidence="7 8">CLA-AA-H145</strain>
    </source>
</reference>
<keyword evidence="6" id="KW-0592">Phosphate transport</keyword>
<accession>A0ABV1FMQ0</accession>
<feature type="transmembrane region" description="Helical" evidence="6">
    <location>
        <begin position="83"/>
        <end position="102"/>
    </location>
</feature>
<comment type="caution">
    <text evidence="7">The sequence shown here is derived from an EMBL/GenBank/DDBJ whole genome shotgun (WGS) entry which is preliminary data.</text>
</comment>
<feature type="transmembrane region" description="Helical" evidence="6">
    <location>
        <begin position="488"/>
        <end position="507"/>
    </location>
</feature>
<evidence type="ECO:0000256" key="3">
    <source>
        <dbReference type="ARBA" id="ARBA00022692"/>
    </source>
</evidence>
<keyword evidence="3 6" id="KW-0812">Transmembrane</keyword>
<organism evidence="7 8">
    <name type="scientific">Hallella faecis</name>
    <dbReference type="NCBI Taxonomy" id="2841596"/>
    <lineage>
        <taxon>Bacteria</taxon>
        <taxon>Pseudomonadati</taxon>
        <taxon>Bacteroidota</taxon>
        <taxon>Bacteroidia</taxon>
        <taxon>Bacteroidales</taxon>
        <taxon>Prevotellaceae</taxon>
        <taxon>Hallella</taxon>
    </lineage>
</organism>
<keyword evidence="2 6" id="KW-0813">Transport</keyword>
<feature type="transmembrane region" description="Helical" evidence="6">
    <location>
        <begin position="114"/>
        <end position="132"/>
    </location>
</feature>
<dbReference type="RefSeq" id="WP_215758668.1">
    <property type="nucleotide sequence ID" value="NZ_JAHKBE010000002.1"/>
</dbReference>
<feature type="transmembrane region" description="Helical" evidence="6">
    <location>
        <begin position="188"/>
        <end position="208"/>
    </location>
</feature>
<keyword evidence="4 6" id="KW-1133">Transmembrane helix</keyword>
<evidence type="ECO:0000256" key="5">
    <source>
        <dbReference type="ARBA" id="ARBA00023136"/>
    </source>
</evidence>
<feature type="transmembrane region" description="Helical" evidence="6">
    <location>
        <begin position="251"/>
        <end position="269"/>
    </location>
</feature>
<evidence type="ECO:0000313" key="7">
    <source>
        <dbReference type="EMBL" id="MEQ2485686.1"/>
    </source>
</evidence>
<keyword evidence="5 6" id="KW-0472">Membrane</keyword>
<evidence type="ECO:0000256" key="6">
    <source>
        <dbReference type="RuleBase" id="RU363058"/>
    </source>
</evidence>
<feature type="transmembrane region" description="Helical" evidence="6">
    <location>
        <begin position="6"/>
        <end position="29"/>
    </location>
</feature>
<feature type="transmembrane region" description="Helical" evidence="6">
    <location>
        <begin position="314"/>
        <end position="331"/>
    </location>
</feature>
<dbReference type="InterPro" id="IPR001204">
    <property type="entry name" value="Phos_transporter"/>
</dbReference>
<comment type="similarity">
    <text evidence="6">Belongs to the inorganic phosphate transporter (PiT) (TC 2.A.20) family.</text>
</comment>
<dbReference type="Pfam" id="PF01384">
    <property type="entry name" value="PHO4"/>
    <property type="match status" value="1"/>
</dbReference>
<keyword evidence="8" id="KW-1185">Reference proteome</keyword>
<feature type="transmembrane region" description="Helical" evidence="6">
    <location>
        <begin position="152"/>
        <end position="176"/>
    </location>
</feature>
<dbReference type="Proteomes" id="UP001487296">
    <property type="component" value="Unassembled WGS sequence"/>
</dbReference>